<reference evidence="6" key="1">
    <citation type="submission" date="2022-08" db="UniProtKB">
        <authorList>
            <consortium name="EnsemblMetazoa"/>
        </authorList>
    </citation>
    <scope>IDENTIFICATION</scope>
    <source>
        <strain evidence="6">Israel</strain>
    </source>
</reference>
<evidence type="ECO:0000256" key="2">
    <source>
        <dbReference type="ARBA" id="ARBA00009127"/>
    </source>
</evidence>
<evidence type="ECO:0000256" key="4">
    <source>
        <dbReference type="ARBA" id="ARBA00022729"/>
    </source>
</evidence>
<keyword evidence="7" id="KW-1185">Reference proteome</keyword>
<dbReference type="PANTHER" id="PTHR10009:SF7">
    <property type="entry name" value="GH10609P-RELATED"/>
    <property type="match status" value="1"/>
</dbReference>
<keyword evidence="4" id="KW-0732">Signal</keyword>
<sequence>MILQKLLALSLIIGPVLCENLKSVAEWRDLEFQFPTQADRQNAIIQGKYVPGNGVPIDVDIAYRSMGGSLIFVTIPRFTTGIPITLGTISGMATTNGPMITAYPDYRSQSSHGKDCDGITSVFRVSVDKCRRLWVLDTGKIGDSQLCQPQLLVFDLTTDRLIHRYRIPMDQFNSPNSLLVTSVVDVRNPPPGRCDQTMVYIADVTGFGIIVYDYKRHRSWRVQNKLAFPHPKYGTFSIKGDSFDLMDGVLGLAISPPVTRTARGGYGLFYPSYADDTQNTILPTTNRLLFFHALASATENAVPLSLLDNSTIWEDDPDAMPRSFRVTDTRMILQKLLALSLIIGPVLCENLKSVAEWRDLEFQFPTQADRQNAIIQGKYVPGNGVPIDVDIAYRSMGGSLIFVTIPRFTTGIPITLGTISGMATTNGPMITAYPDYRSQSSHGKDCDGITSVFRVSVDKCKRLWVLDTGKIGDSQLCQPQLLVFDLTTDRLIHRYRIPMDQFNSPNSLLVTSVVDVRNPPPGRCDQTMVYIADVTGFGIIVYDYKRHRSWRVQNKLAFPHPKYGTFSIKGDSFDLMDGVLGLAISPPVTRTARGGYGLFYPSYADDTQNTILPTTDRLLFFHALASATENAVPLSLLDNSTIWEDDPDAMPRSFREIGYRGTQSAAQATDSNGNLFFGLMNPIAIACWDTNTEYTKRNIKIVAQNDETLQFASGLKVVMNGRGEEELWVLTCRFQKTMTGTRNFKEINFRIQALQVSKLLGGTRCRGSDTTSFAFPEF</sequence>
<keyword evidence="5" id="KW-0325">Glycoprotein</keyword>
<protein>
    <recommendedName>
        <fullName evidence="8">Bee-milk protein</fullName>
    </recommendedName>
</protein>
<keyword evidence="3" id="KW-0964">Secreted</keyword>
<dbReference type="AlphaFoldDB" id="A0A1B0D696"/>
<proteinExistence type="inferred from homology"/>
<dbReference type="Pfam" id="PF03022">
    <property type="entry name" value="MRJP"/>
    <property type="match status" value="3"/>
</dbReference>
<evidence type="ECO:0000256" key="1">
    <source>
        <dbReference type="ARBA" id="ARBA00004613"/>
    </source>
</evidence>
<dbReference type="PRINTS" id="PR01366">
    <property type="entry name" value="ROYALJELLY"/>
</dbReference>
<dbReference type="Proteomes" id="UP000092462">
    <property type="component" value="Unassembled WGS sequence"/>
</dbReference>
<evidence type="ECO:0000256" key="5">
    <source>
        <dbReference type="ARBA" id="ARBA00023180"/>
    </source>
</evidence>
<evidence type="ECO:0000256" key="3">
    <source>
        <dbReference type="ARBA" id="ARBA00022525"/>
    </source>
</evidence>
<name>A0A1B0D696_PHLPP</name>
<dbReference type="Gene3D" id="2.120.10.30">
    <property type="entry name" value="TolB, C-terminal domain"/>
    <property type="match status" value="2"/>
</dbReference>
<comment type="similarity">
    <text evidence="2">Belongs to the major royal jelly protein family.</text>
</comment>
<dbReference type="VEuPathDB" id="VectorBase:PPAPM1_001030"/>
<dbReference type="VEuPathDB" id="VectorBase:PPAI003005"/>
<dbReference type="EnsemblMetazoa" id="PPAI003005-RA">
    <property type="protein sequence ID" value="PPAI003005-PA"/>
    <property type="gene ID" value="PPAI003005"/>
</dbReference>
<dbReference type="EMBL" id="AJVK01025842">
    <property type="status" value="NOT_ANNOTATED_CDS"/>
    <property type="molecule type" value="Genomic_DNA"/>
</dbReference>
<organism evidence="6 7">
    <name type="scientific">Phlebotomus papatasi</name>
    <name type="common">Sandfly</name>
    <dbReference type="NCBI Taxonomy" id="29031"/>
    <lineage>
        <taxon>Eukaryota</taxon>
        <taxon>Metazoa</taxon>
        <taxon>Ecdysozoa</taxon>
        <taxon>Arthropoda</taxon>
        <taxon>Hexapoda</taxon>
        <taxon>Insecta</taxon>
        <taxon>Pterygota</taxon>
        <taxon>Neoptera</taxon>
        <taxon>Endopterygota</taxon>
        <taxon>Diptera</taxon>
        <taxon>Nematocera</taxon>
        <taxon>Psychodoidea</taxon>
        <taxon>Psychodidae</taxon>
        <taxon>Phlebotomus</taxon>
        <taxon>Phlebotomus</taxon>
    </lineage>
</organism>
<comment type="subcellular location">
    <subcellularLocation>
        <location evidence="1">Secreted</location>
    </subcellularLocation>
</comment>
<dbReference type="InterPro" id="IPR017996">
    <property type="entry name" value="MRJP/yellow-related"/>
</dbReference>
<dbReference type="EMBL" id="AJVK01025843">
    <property type="status" value="NOT_ANNOTATED_CDS"/>
    <property type="molecule type" value="Genomic_DNA"/>
</dbReference>
<dbReference type="InterPro" id="IPR011042">
    <property type="entry name" value="6-blade_b-propeller_TolB-like"/>
</dbReference>
<dbReference type="PANTHER" id="PTHR10009">
    <property type="entry name" value="PROTEIN YELLOW-RELATED"/>
    <property type="match status" value="1"/>
</dbReference>
<accession>A0A1B0D696</accession>
<dbReference type="GO" id="GO:0005576">
    <property type="term" value="C:extracellular region"/>
    <property type="evidence" value="ECO:0007669"/>
    <property type="project" value="UniProtKB-SubCell"/>
</dbReference>
<evidence type="ECO:0000313" key="6">
    <source>
        <dbReference type="EnsemblMetazoa" id="PPAI003005-PA"/>
    </source>
</evidence>
<dbReference type="FunFam" id="2.120.10.30:FF:000045">
    <property type="entry name" value="Blast:Protein yellow"/>
    <property type="match status" value="1"/>
</dbReference>
<evidence type="ECO:0000313" key="7">
    <source>
        <dbReference type="Proteomes" id="UP000092462"/>
    </source>
</evidence>
<evidence type="ECO:0008006" key="8">
    <source>
        <dbReference type="Google" id="ProtNLM"/>
    </source>
</evidence>